<proteinExistence type="inferred from homology"/>
<dbReference type="Proteomes" id="UP000255505">
    <property type="component" value="Plasmid II"/>
</dbReference>
<dbReference type="GO" id="GO:0000287">
    <property type="term" value="F:magnesium ion binding"/>
    <property type="evidence" value="ECO:0007669"/>
    <property type="project" value="UniProtKB-UniRule"/>
</dbReference>
<dbReference type="PANTHER" id="PTHR33653:SF1">
    <property type="entry name" value="RIBONUCLEASE VAPC2"/>
    <property type="match status" value="1"/>
</dbReference>
<feature type="binding site" evidence="8">
    <location>
        <position position="97"/>
    </location>
    <ligand>
        <name>Mg(2+)</name>
        <dbReference type="ChEBI" id="CHEBI:18420"/>
    </ligand>
</feature>
<feature type="domain" description="PIN" evidence="9">
    <location>
        <begin position="5"/>
        <end position="122"/>
    </location>
</feature>
<keyword evidence="2 8" id="KW-1277">Toxin-antitoxin system</keyword>
<evidence type="ECO:0000256" key="3">
    <source>
        <dbReference type="ARBA" id="ARBA00022722"/>
    </source>
</evidence>
<dbReference type="AlphaFoldDB" id="A0A375IQ72"/>
<dbReference type="EC" id="3.1.-.-" evidence="8"/>
<keyword evidence="8" id="KW-0800">Toxin</keyword>
<dbReference type="GO" id="GO:0016787">
    <property type="term" value="F:hydrolase activity"/>
    <property type="evidence" value="ECO:0007669"/>
    <property type="project" value="UniProtKB-KW"/>
</dbReference>
<keyword evidence="10" id="KW-0614">Plasmid</keyword>
<dbReference type="PANTHER" id="PTHR33653">
    <property type="entry name" value="RIBONUCLEASE VAPC2"/>
    <property type="match status" value="1"/>
</dbReference>
<evidence type="ECO:0000256" key="5">
    <source>
        <dbReference type="ARBA" id="ARBA00022801"/>
    </source>
</evidence>
<keyword evidence="6 8" id="KW-0460">Magnesium</keyword>
<dbReference type="InterPro" id="IPR002716">
    <property type="entry name" value="PIN_dom"/>
</dbReference>
<evidence type="ECO:0000313" key="11">
    <source>
        <dbReference type="Proteomes" id="UP000255505"/>
    </source>
</evidence>
<dbReference type="RefSeq" id="WP_115665433.1">
    <property type="nucleotide sequence ID" value="NZ_LT991977.1"/>
</dbReference>
<name>A0A375IQ72_9BURK</name>
<evidence type="ECO:0000313" key="10">
    <source>
        <dbReference type="EMBL" id="SPK75759.1"/>
    </source>
</evidence>
<dbReference type="InterPro" id="IPR050556">
    <property type="entry name" value="Type_II_TA_system_RNase"/>
</dbReference>
<keyword evidence="4 8" id="KW-0479">Metal-binding</keyword>
<protein>
    <recommendedName>
        <fullName evidence="8">Ribonuclease VapC</fullName>
        <shortName evidence="8">RNase VapC</shortName>
        <ecNumber evidence="8">3.1.-.-</ecNumber>
    </recommendedName>
    <alternativeName>
        <fullName evidence="8">Toxin VapC</fullName>
    </alternativeName>
</protein>
<organism evidence="10 11">
    <name type="scientific">Cupriavidus taiwanensis</name>
    <dbReference type="NCBI Taxonomy" id="164546"/>
    <lineage>
        <taxon>Bacteria</taxon>
        <taxon>Pseudomonadati</taxon>
        <taxon>Pseudomonadota</taxon>
        <taxon>Betaproteobacteria</taxon>
        <taxon>Burkholderiales</taxon>
        <taxon>Burkholderiaceae</taxon>
        <taxon>Cupriavidus</taxon>
    </lineage>
</organism>
<sequence>MARFMFDTDMCIYLMKNQPPQVADRFAQCFEGDVVLSAISLAELEYGVTISLDPQGARRALQALIGRVPVLPLNAAAARAYGPVRAATRERKADALDKLIAAHAIAENLTLVTRNVRDFAAYPGLRVEDWTEGQAAAPDR</sequence>
<reference evidence="10 11" key="1">
    <citation type="submission" date="2018-01" db="EMBL/GenBank/DDBJ databases">
        <authorList>
            <person name="Gaut B.S."/>
            <person name="Morton B.R."/>
            <person name="Clegg M.T."/>
            <person name="Duvall M.R."/>
        </authorList>
    </citation>
    <scope>NUCLEOTIDE SEQUENCE [LARGE SCALE GENOMIC DNA]</scope>
    <source>
        <strain evidence="10">Cupriavidus taiwanensis LMG 19425</strain>
        <plasmid evidence="11">Plasmid ii</plasmid>
    </source>
</reference>
<dbReference type="GO" id="GO:0090729">
    <property type="term" value="F:toxin activity"/>
    <property type="evidence" value="ECO:0007669"/>
    <property type="project" value="UniProtKB-KW"/>
</dbReference>
<comment type="similarity">
    <text evidence="7 8">Belongs to the PINc/VapC protein family.</text>
</comment>
<gene>
    <name evidence="8 10" type="primary">vapC</name>
    <name evidence="10" type="ORF">CT19425_MP60135</name>
</gene>
<comment type="function">
    <text evidence="8">Toxic component of a toxin-antitoxin (TA) system. An RNase.</text>
</comment>
<dbReference type="SUPFAM" id="SSF88723">
    <property type="entry name" value="PIN domain-like"/>
    <property type="match status" value="1"/>
</dbReference>
<feature type="binding site" evidence="8">
    <location>
        <position position="7"/>
    </location>
    <ligand>
        <name>Mg(2+)</name>
        <dbReference type="ChEBI" id="CHEBI:18420"/>
    </ligand>
</feature>
<evidence type="ECO:0000259" key="9">
    <source>
        <dbReference type="Pfam" id="PF01850"/>
    </source>
</evidence>
<dbReference type="HAMAP" id="MF_00265">
    <property type="entry name" value="VapC_Nob1"/>
    <property type="match status" value="1"/>
</dbReference>
<dbReference type="Gene3D" id="3.40.50.1010">
    <property type="entry name" value="5'-nuclease"/>
    <property type="match status" value="1"/>
</dbReference>
<dbReference type="InterPro" id="IPR029060">
    <property type="entry name" value="PIN-like_dom_sf"/>
</dbReference>
<dbReference type="Pfam" id="PF01850">
    <property type="entry name" value="PIN"/>
    <property type="match status" value="1"/>
</dbReference>
<dbReference type="EMBL" id="LT991977">
    <property type="protein sequence ID" value="SPK75759.1"/>
    <property type="molecule type" value="Genomic_DNA"/>
</dbReference>
<evidence type="ECO:0000256" key="4">
    <source>
        <dbReference type="ARBA" id="ARBA00022723"/>
    </source>
</evidence>
<evidence type="ECO:0000256" key="6">
    <source>
        <dbReference type="ARBA" id="ARBA00022842"/>
    </source>
</evidence>
<geneLocation type="plasmid" evidence="10">
    <name>II</name>
</geneLocation>
<accession>A0A375IQ72</accession>
<comment type="cofactor">
    <cofactor evidence="1 8">
        <name>Mg(2+)</name>
        <dbReference type="ChEBI" id="CHEBI:18420"/>
    </cofactor>
</comment>
<evidence type="ECO:0000256" key="2">
    <source>
        <dbReference type="ARBA" id="ARBA00022649"/>
    </source>
</evidence>
<dbReference type="CDD" id="cd18736">
    <property type="entry name" value="PIN_CcVapC1-like"/>
    <property type="match status" value="1"/>
</dbReference>
<evidence type="ECO:0000256" key="7">
    <source>
        <dbReference type="ARBA" id="ARBA00038093"/>
    </source>
</evidence>
<keyword evidence="5 8" id="KW-0378">Hydrolase</keyword>
<keyword evidence="3 8" id="KW-0540">Nuclease</keyword>
<evidence type="ECO:0000256" key="1">
    <source>
        <dbReference type="ARBA" id="ARBA00001946"/>
    </source>
</evidence>
<dbReference type="InterPro" id="IPR022907">
    <property type="entry name" value="VapC_family"/>
</dbReference>
<dbReference type="GO" id="GO:0004540">
    <property type="term" value="F:RNA nuclease activity"/>
    <property type="evidence" value="ECO:0007669"/>
    <property type="project" value="InterPro"/>
</dbReference>
<evidence type="ECO:0000256" key="8">
    <source>
        <dbReference type="HAMAP-Rule" id="MF_00265"/>
    </source>
</evidence>